<feature type="region of interest" description="Disordered" evidence="7">
    <location>
        <begin position="1"/>
        <end position="49"/>
    </location>
</feature>
<dbReference type="GO" id="GO:0005737">
    <property type="term" value="C:cytoplasm"/>
    <property type="evidence" value="ECO:0007669"/>
    <property type="project" value="UniProtKB-SubCell"/>
</dbReference>
<dbReference type="CDD" id="cd12364">
    <property type="entry name" value="RRM_RDM1"/>
    <property type="match status" value="1"/>
</dbReference>
<evidence type="ECO:0000256" key="2">
    <source>
        <dbReference type="ARBA" id="ARBA00004604"/>
    </source>
</evidence>
<accession>A0A452GFL6</accession>
<dbReference type="PANTHER" id="PTHR31164">
    <property type="entry name" value="RAD52 MOTIF-CONTAINING PROTEIN 1"/>
    <property type="match status" value="1"/>
</dbReference>
<feature type="domain" description="DM1" evidence="9">
    <location>
        <begin position="139"/>
        <end position="246"/>
    </location>
</feature>
<sequence length="315" mass="34255">VPHGAGGPPRGAGLPGPYGERQGPAGLGAGGGGGGEAPSPRAAEPGRGLPRVTAGIADAKGQHSLFSVFSEFGLLYSVRVHRNAAVAGPGFYALVKFYSARDASRAQRACNRQRLFQKSPLKVCICTRQKAFQQQVLALRSYKCKELANYYLGFNGWSNRIITLQNISGFDVENEELGGLPERQCLKYLCVVEVTLPHHGICTRGLGIGEAYVEKGRDSLEFVMKTGNVQKLAAERALSGAFQKILLIVLENGKVAVEYNSAQEEPIDSLTDEELRGLIQVNDLSLEQLNLEEEEEFLSDFCFDEEHLLEGRQSN</sequence>
<dbReference type="Pfam" id="PF00076">
    <property type="entry name" value="RRM_1"/>
    <property type="match status" value="1"/>
</dbReference>
<reference evidence="11" key="1">
    <citation type="journal article" date="2017" name="PLoS ONE">
        <title>The Agassiz's desert tortoise genome provides a resource for the conservation of a threatened species.</title>
        <authorList>
            <person name="Tollis M."/>
            <person name="DeNardo D.F."/>
            <person name="Cornelius J.A."/>
            <person name="Dolby G.A."/>
            <person name="Edwards T."/>
            <person name="Henen B.T."/>
            <person name="Karl A.E."/>
            <person name="Murphy R.W."/>
            <person name="Kusumi K."/>
        </authorList>
    </citation>
    <scope>NUCLEOTIDE SEQUENCE [LARGE SCALE GENOMIC DNA]</scope>
</reference>
<reference evidence="10" key="2">
    <citation type="submission" date="2025-05" db="UniProtKB">
        <authorList>
            <consortium name="Ensembl"/>
        </authorList>
    </citation>
    <scope>IDENTIFICATION</scope>
</reference>
<dbReference type="InterPro" id="IPR034200">
    <property type="entry name" value="RDM1_RRM"/>
</dbReference>
<keyword evidence="11" id="KW-1185">Reference proteome</keyword>
<dbReference type="GO" id="GO:0006310">
    <property type="term" value="P:DNA recombination"/>
    <property type="evidence" value="ECO:0007669"/>
    <property type="project" value="UniProtKB-ARBA"/>
</dbReference>
<evidence type="ECO:0000259" key="8">
    <source>
        <dbReference type="Pfam" id="PF00076"/>
    </source>
</evidence>
<dbReference type="GO" id="GO:0006302">
    <property type="term" value="P:double-strand break repair"/>
    <property type="evidence" value="ECO:0007669"/>
    <property type="project" value="UniProtKB-ARBA"/>
</dbReference>
<evidence type="ECO:0000256" key="7">
    <source>
        <dbReference type="SAM" id="MobiDB-lite"/>
    </source>
</evidence>
<feature type="compositionally biased region" description="Low complexity" evidence="7">
    <location>
        <begin position="37"/>
        <end position="48"/>
    </location>
</feature>
<keyword evidence="6" id="KW-0539">Nucleus</keyword>
<evidence type="ECO:0000256" key="1">
    <source>
        <dbReference type="ARBA" id="ARBA00004496"/>
    </source>
</evidence>
<dbReference type="InterPro" id="IPR000504">
    <property type="entry name" value="RRM_dom"/>
</dbReference>
<dbReference type="InterPro" id="IPR057652">
    <property type="entry name" value="DSRM_RDM1"/>
</dbReference>
<dbReference type="SUPFAM" id="SSF54768">
    <property type="entry name" value="dsRNA-binding domain-like"/>
    <property type="match status" value="1"/>
</dbReference>
<feature type="compositionally biased region" description="Gly residues" evidence="7">
    <location>
        <begin position="1"/>
        <end position="16"/>
    </location>
</feature>
<dbReference type="AlphaFoldDB" id="A0A452GFL6"/>
<dbReference type="GO" id="GO:0005730">
    <property type="term" value="C:nucleolus"/>
    <property type="evidence" value="ECO:0007669"/>
    <property type="project" value="UniProtKB-SubCell"/>
</dbReference>
<keyword evidence="5" id="KW-0238">DNA-binding</keyword>
<evidence type="ECO:0000256" key="3">
    <source>
        <dbReference type="ARBA" id="ARBA00022490"/>
    </source>
</evidence>
<dbReference type="Ensembl" id="ENSGAGT00000000402.1">
    <property type="protein sequence ID" value="ENSGAGP00000000358.1"/>
    <property type="gene ID" value="ENSGAGG00000000293.1"/>
</dbReference>
<evidence type="ECO:0000256" key="6">
    <source>
        <dbReference type="ARBA" id="ARBA00023242"/>
    </source>
</evidence>
<evidence type="ECO:0000256" key="5">
    <source>
        <dbReference type="ARBA" id="ARBA00023125"/>
    </source>
</evidence>
<keyword evidence="4" id="KW-0694">RNA-binding</keyword>
<dbReference type="PANTHER" id="PTHR31164:SF1">
    <property type="entry name" value="RAD52 MOTIF-CONTAINING PROTEIN 1"/>
    <property type="match status" value="1"/>
</dbReference>
<feature type="domain" description="RRM" evidence="8">
    <location>
        <begin position="62"/>
        <end position="118"/>
    </location>
</feature>
<dbReference type="InterPro" id="IPR042525">
    <property type="entry name" value="Rad52_Rad59_Rad22_sf"/>
</dbReference>
<dbReference type="Pfam" id="PF25517">
    <property type="entry name" value="DSRM_RDM1"/>
    <property type="match status" value="1"/>
</dbReference>
<evidence type="ECO:0000313" key="11">
    <source>
        <dbReference type="Proteomes" id="UP000291020"/>
    </source>
</evidence>
<evidence type="ECO:0000259" key="9">
    <source>
        <dbReference type="Pfam" id="PF25517"/>
    </source>
</evidence>
<dbReference type="InterPro" id="IPR040224">
    <property type="entry name" value="RDM1"/>
</dbReference>
<organism evidence="10 11">
    <name type="scientific">Gopherus agassizii</name>
    <name type="common">Agassiz's desert tortoise</name>
    <dbReference type="NCBI Taxonomy" id="38772"/>
    <lineage>
        <taxon>Eukaryota</taxon>
        <taxon>Metazoa</taxon>
        <taxon>Chordata</taxon>
        <taxon>Craniata</taxon>
        <taxon>Vertebrata</taxon>
        <taxon>Euteleostomi</taxon>
        <taxon>Archelosauria</taxon>
        <taxon>Testudinata</taxon>
        <taxon>Testudines</taxon>
        <taxon>Cryptodira</taxon>
        <taxon>Durocryptodira</taxon>
        <taxon>Testudinoidea</taxon>
        <taxon>Testudinidae</taxon>
        <taxon>Gopherus</taxon>
    </lineage>
</organism>
<protein>
    <submittedName>
        <fullName evidence="10">Uncharacterized protein</fullName>
    </submittedName>
</protein>
<evidence type="ECO:0000313" key="10">
    <source>
        <dbReference type="Ensembl" id="ENSGAGP00000000358.1"/>
    </source>
</evidence>
<dbReference type="FunFam" id="3.30.390.80:FF:000002">
    <property type="entry name" value="RAD52 motif containing 1"/>
    <property type="match status" value="1"/>
</dbReference>
<dbReference type="Ensembl" id="ENSGAGT00000000389.1">
    <property type="protein sequence ID" value="ENSGAGP00000000345.1"/>
    <property type="gene ID" value="ENSGAGG00000000293.1"/>
</dbReference>
<dbReference type="GO" id="GO:0003677">
    <property type="term" value="F:DNA binding"/>
    <property type="evidence" value="ECO:0007669"/>
    <property type="project" value="UniProtKB-KW"/>
</dbReference>
<proteinExistence type="predicted"/>
<comment type="subcellular location">
    <subcellularLocation>
        <location evidence="1">Cytoplasm</location>
    </subcellularLocation>
    <subcellularLocation>
        <location evidence="2">Nucleus</location>
        <location evidence="2">Nucleolus</location>
    </subcellularLocation>
</comment>
<dbReference type="GO" id="GO:0003723">
    <property type="term" value="F:RNA binding"/>
    <property type="evidence" value="ECO:0007669"/>
    <property type="project" value="UniProtKB-KW"/>
</dbReference>
<evidence type="ECO:0000256" key="4">
    <source>
        <dbReference type="ARBA" id="ARBA00022884"/>
    </source>
</evidence>
<dbReference type="Proteomes" id="UP000291020">
    <property type="component" value="Unassembled WGS sequence"/>
</dbReference>
<keyword evidence="3" id="KW-0963">Cytoplasm</keyword>
<dbReference type="STRING" id="38772.ENSGAGP00000000345"/>
<name>A0A452GFL6_9SAUR</name>
<dbReference type="Gene3D" id="3.30.390.80">
    <property type="entry name" value="DNA repair protein Rad52/59/22"/>
    <property type="match status" value="1"/>
</dbReference>
<feature type="compositionally biased region" description="Gly residues" evidence="7">
    <location>
        <begin position="25"/>
        <end position="36"/>
    </location>
</feature>